<feature type="transmembrane region" description="Helical" evidence="5">
    <location>
        <begin position="15"/>
        <end position="35"/>
    </location>
</feature>
<dbReference type="InterPro" id="IPR036188">
    <property type="entry name" value="FAD/NAD-bd_sf"/>
</dbReference>
<dbReference type="PRINTS" id="PR00368">
    <property type="entry name" value="FADPNR"/>
</dbReference>
<accession>A0A0D0CSX8</accession>
<dbReference type="Proteomes" id="UP000053593">
    <property type="component" value="Unassembled WGS sequence"/>
</dbReference>
<evidence type="ECO:0000256" key="4">
    <source>
        <dbReference type="ARBA" id="ARBA00023002"/>
    </source>
</evidence>
<evidence type="ECO:0000256" key="5">
    <source>
        <dbReference type="SAM" id="Phobius"/>
    </source>
</evidence>
<gene>
    <name evidence="7" type="ORF">GYMLUDRAFT_60557</name>
</gene>
<dbReference type="HOGENOM" id="CLU_019845_2_0_1"/>
<keyword evidence="3" id="KW-0274">FAD</keyword>
<dbReference type="Gene3D" id="3.50.50.100">
    <property type="match status" value="1"/>
</dbReference>
<evidence type="ECO:0000313" key="7">
    <source>
        <dbReference type="EMBL" id="KIK58823.1"/>
    </source>
</evidence>
<organism evidence="7 8">
    <name type="scientific">Collybiopsis luxurians FD-317 M1</name>
    <dbReference type="NCBI Taxonomy" id="944289"/>
    <lineage>
        <taxon>Eukaryota</taxon>
        <taxon>Fungi</taxon>
        <taxon>Dikarya</taxon>
        <taxon>Basidiomycota</taxon>
        <taxon>Agaricomycotina</taxon>
        <taxon>Agaricomycetes</taxon>
        <taxon>Agaricomycetidae</taxon>
        <taxon>Agaricales</taxon>
        <taxon>Marasmiineae</taxon>
        <taxon>Omphalotaceae</taxon>
        <taxon>Collybiopsis</taxon>
        <taxon>Collybiopsis luxurians</taxon>
    </lineage>
</organism>
<keyword evidence="5" id="KW-0812">Transmembrane</keyword>
<dbReference type="PANTHER" id="PTHR43735:SF3">
    <property type="entry name" value="FERROPTOSIS SUPPRESSOR PROTEIN 1"/>
    <property type="match status" value="1"/>
</dbReference>
<dbReference type="EMBL" id="KN834783">
    <property type="protein sequence ID" value="KIK58823.1"/>
    <property type="molecule type" value="Genomic_DNA"/>
</dbReference>
<keyword evidence="4" id="KW-0560">Oxidoreductase</keyword>
<evidence type="ECO:0000256" key="2">
    <source>
        <dbReference type="ARBA" id="ARBA00022630"/>
    </source>
</evidence>
<dbReference type="PANTHER" id="PTHR43735">
    <property type="entry name" value="APOPTOSIS-INDUCING FACTOR 1"/>
    <property type="match status" value="1"/>
</dbReference>
<evidence type="ECO:0000259" key="6">
    <source>
        <dbReference type="Pfam" id="PF07992"/>
    </source>
</evidence>
<protein>
    <recommendedName>
        <fullName evidence="6">FAD/NAD(P)-binding domain-containing protein</fullName>
    </recommendedName>
</protein>
<feature type="domain" description="FAD/NAD(P)-binding" evidence="6">
    <location>
        <begin position="14"/>
        <end position="314"/>
    </location>
</feature>
<feature type="transmembrane region" description="Helical" evidence="5">
    <location>
        <begin position="367"/>
        <end position="387"/>
    </location>
</feature>
<dbReference type="SUPFAM" id="SSF51905">
    <property type="entry name" value="FAD/NAD(P)-binding domain"/>
    <property type="match status" value="1"/>
</dbReference>
<dbReference type="PRINTS" id="PR00411">
    <property type="entry name" value="PNDRDTASEI"/>
</dbReference>
<keyword evidence="2" id="KW-0285">Flavoprotein</keyword>
<dbReference type="GO" id="GO:0005737">
    <property type="term" value="C:cytoplasm"/>
    <property type="evidence" value="ECO:0007669"/>
    <property type="project" value="TreeGrafter"/>
</dbReference>
<reference evidence="7 8" key="1">
    <citation type="submission" date="2014-04" db="EMBL/GenBank/DDBJ databases">
        <title>Evolutionary Origins and Diversification of the Mycorrhizal Mutualists.</title>
        <authorList>
            <consortium name="DOE Joint Genome Institute"/>
            <consortium name="Mycorrhizal Genomics Consortium"/>
            <person name="Kohler A."/>
            <person name="Kuo A."/>
            <person name="Nagy L.G."/>
            <person name="Floudas D."/>
            <person name="Copeland A."/>
            <person name="Barry K.W."/>
            <person name="Cichocki N."/>
            <person name="Veneault-Fourrey C."/>
            <person name="LaButti K."/>
            <person name="Lindquist E.A."/>
            <person name="Lipzen A."/>
            <person name="Lundell T."/>
            <person name="Morin E."/>
            <person name="Murat C."/>
            <person name="Riley R."/>
            <person name="Ohm R."/>
            <person name="Sun H."/>
            <person name="Tunlid A."/>
            <person name="Henrissat B."/>
            <person name="Grigoriev I.V."/>
            <person name="Hibbett D.S."/>
            <person name="Martin F."/>
        </authorList>
    </citation>
    <scope>NUCLEOTIDE SEQUENCE [LARGE SCALE GENOMIC DNA]</scope>
    <source>
        <strain evidence="7 8">FD-317 M1</strain>
    </source>
</reference>
<evidence type="ECO:0000256" key="1">
    <source>
        <dbReference type="ARBA" id="ARBA00006442"/>
    </source>
</evidence>
<keyword evidence="5" id="KW-1133">Transmembrane helix</keyword>
<comment type="similarity">
    <text evidence="1">Belongs to the FAD-dependent oxidoreductase family.</text>
</comment>
<dbReference type="Pfam" id="PF07992">
    <property type="entry name" value="Pyr_redox_2"/>
    <property type="match status" value="1"/>
</dbReference>
<evidence type="ECO:0000313" key="8">
    <source>
        <dbReference type="Proteomes" id="UP000053593"/>
    </source>
</evidence>
<evidence type="ECO:0000256" key="3">
    <source>
        <dbReference type="ARBA" id="ARBA00022827"/>
    </source>
</evidence>
<name>A0A0D0CSX8_9AGAR</name>
<sequence length="406" mass="43738">MSFESKKKDSKKSTIVIVGGGFGGLTLVGSLSTAIDPLKHNVVLIDARPTFMPLPSTLRLVVSDVDDLMRRSLHPYGDHTFRNKLAGNGTFIHGSVTEIKFGEAGQGGSVVLDNGEVVQYDILVLATGSAWPSPINFPTESKSAIEEFVQARREEFAKASDILLVGGGAVGIELGGELRDAFPSKAITIIHRATHLLNTTYPDKYRTGLQKQLEARNITVLTGDSITESDASKLVEGHLSGAELVTEQGRKLKPDLVIPTWGARPNTSYLPADLLSSSGHVKVLPTFQLPAHPNVFAIGDIIEWKEQKSAAKAAYFQAPKVMKNIFEYLHLAEAAGSREINLSASKKSSKYSGSMEMILITNGKGGGMGYFDVLWGIVIGGWLASLMKSKDLMVSRLPGITGYTPK</sequence>
<proteinExistence type="inferred from homology"/>
<dbReference type="GO" id="GO:0004174">
    <property type="term" value="F:electron-transferring-flavoprotein dehydrogenase activity"/>
    <property type="evidence" value="ECO:0007669"/>
    <property type="project" value="TreeGrafter"/>
</dbReference>
<dbReference type="InterPro" id="IPR023753">
    <property type="entry name" value="FAD/NAD-binding_dom"/>
</dbReference>
<dbReference type="GO" id="GO:0050660">
    <property type="term" value="F:flavin adenine dinucleotide binding"/>
    <property type="evidence" value="ECO:0007669"/>
    <property type="project" value="TreeGrafter"/>
</dbReference>
<dbReference type="OrthoDB" id="202203at2759"/>
<keyword evidence="8" id="KW-1185">Reference proteome</keyword>
<keyword evidence="5" id="KW-0472">Membrane</keyword>
<dbReference type="AlphaFoldDB" id="A0A0D0CSX8"/>